<dbReference type="EMBL" id="JAUTXU010000112">
    <property type="protein sequence ID" value="KAK3707216.1"/>
    <property type="molecule type" value="Genomic_DNA"/>
</dbReference>
<accession>A0ACC3MZQ5</accession>
<comment type="caution">
    <text evidence="1">The sequence shown here is derived from an EMBL/GenBank/DDBJ whole genome shotgun (WGS) entry which is preliminary data.</text>
</comment>
<evidence type="ECO:0000313" key="2">
    <source>
        <dbReference type="Proteomes" id="UP001281147"/>
    </source>
</evidence>
<sequence>MLSLEHRWRSKLDLASALRDSFENKYFTIPDNSPTLQILTRESAKMISSSMQLLLRKPPYRQSHDAIPPLDDFDLLAVSTEVLEDQQRKTSEFFRQFAWKRWPPWYALAVVLAELCRRKKGPMWDRAYMAAKATFKLFATSGDDPESGLLWKPVRKLFYRVQKLKEAEPALDADSRHYCAPPATEPPSAEPFPSKYSSLFGMDVNMQDTTSMLNDTLGYRTGSDMSFGFVQDALYHTAGLFPELDNDSDVPFLAWDTLLQGTSQHTENTF</sequence>
<evidence type="ECO:0000313" key="1">
    <source>
        <dbReference type="EMBL" id="KAK3707216.1"/>
    </source>
</evidence>
<name>A0ACC3MZQ5_9PEZI</name>
<keyword evidence="2" id="KW-1185">Reference proteome</keyword>
<proteinExistence type="predicted"/>
<dbReference type="Proteomes" id="UP001281147">
    <property type="component" value="Unassembled WGS sequence"/>
</dbReference>
<reference evidence="1" key="1">
    <citation type="submission" date="2023-07" db="EMBL/GenBank/DDBJ databases">
        <title>Black Yeasts Isolated from many extreme environments.</title>
        <authorList>
            <person name="Coleine C."/>
            <person name="Stajich J.E."/>
            <person name="Selbmann L."/>
        </authorList>
    </citation>
    <scope>NUCLEOTIDE SEQUENCE</scope>
    <source>
        <strain evidence="1">CCFEE 5714</strain>
    </source>
</reference>
<organism evidence="1 2">
    <name type="scientific">Vermiconidia calcicola</name>
    <dbReference type="NCBI Taxonomy" id="1690605"/>
    <lineage>
        <taxon>Eukaryota</taxon>
        <taxon>Fungi</taxon>
        <taxon>Dikarya</taxon>
        <taxon>Ascomycota</taxon>
        <taxon>Pezizomycotina</taxon>
        <taxon>Dothideomycetes</taxon>
        <taxon>Dothideomycetidae</taxon>
        <taxon>Mycosphaerellales</taxon>
        <taxon>Extremaceae</taxon>
        <taxon>Vermiconidia</taxon>
    </lineage>
</organism>
<protein>
    <submittedName>
        <fullName evidence="1">Uncharacterized protein</fullName>
    </submittedName>
</protein>
<gene>
    <name evidence="1" type="ORF">LTR37_012216</name>
</gene>